<comment type="caution">
    <text evidence="2">The sequence shown here is derived from an EMBL/GenBank/DDBJ whole genome shotgun (WGS) entry which is preliminary data.</text>
</comment>
<dbReference type="AlphaFoldDB" id="A0ABD2BX85"/>
<gene>
    <name evidence="2" type="ORF">V1477_012353</name>
</gene>
<sequence>MDFSRGDHRLISDFYDDPTINGDLKVFVRIEYGRENETRRVHCDAREKRNENREKMVEGGKKFARRQHRVNRLRSLFLPAVFVPSFQNDELRSFGNETSCGNSGFDQAPSNPFFRFPPTPRLPSISFSSSPYPTPFSTPSSSFLDESCLTDENSRLGITSSSIRPSSKSSQRGEKKKERKNNNNNKKKVLLFPEEGWARSASSSYWTLTPFWWSRSRCKVVEVAGTRRIRYI</sequence>
<name>A0ABD2BX85_VESMC</name>
<organism evidence="2 3">
    <name type="scientific">Vespula maculifrons</name>
    <name type="common">Eastern yellow jacket</name>
    <name type="synonym">Wasp</name>
    <dbReference type="NCBI Taxonomy" id="7453"/>
    <lineage>
        <taxon>Eukaryota</taxon>
        <taxon>Metazoa</taxon>
        <taxon>Ecdysozoa</taxon>
        <taxon>Arthropoda</taxon>
        <taxon>Hexapoda</taxon>
        <taxon>Insecta</taxon>
        <taxon>Pterygota</taxon>
        <taxon>Neoptera</taxon>
        <taxon>Endopterygota</taxon>
        <taxon>Hymenoptera</taxon>
        <taxon>Apocrita</taxon>
        <taxon>Aculeata</taxon>
        <taxon>Vespoidea</taxon>
        <taxon>Vespidae</taxon>
        <taxon>Vespinae</taxon>
        <taxon>Vespula</taxon>
    </lineage>
</organism>
<evidence type="ECO:0000313" key="3">
    <source>
        <dbReference type="Proteomes" id="UP001607303"/>
    </source>
</evidence>
<keyword evidence="3" id="KW-1185">Reference proteome</keyword>
<accession>A0ABD2BX85</accession>
<feature type="region of interest" description="Disordered" evidence="1">
    <location>
        <begin position="157"/>
        <end position="186"/>
    </location>
</feature>
<dbReference type="EMBL" id="JAYRBN010000065">
    <property type="protein sequence ID" value="KAL2737397.1"/>
    <property type="molecule type" value="Genomic_DNA"/>
</dbReference>
<dbReference type="Proteomes" id="UP001607303">
    <property type="component" value="Unassembled WGS sequence"/>
</dbReference>
<reference evidence="2 3" key="1">
    <citation type="journal article" date="2024" name="Ann. Entomol. Soc. Am.">
        <title>Genomic analyses of the southern and eastern yellowjacket wasps (Hymenoptera: Vespidae) reveal evolutionary signatures of social life.</title>
        <authorList>
            <person name="Catto M.A."/>
            <person name="Caine P.B."/>
            <person name="Orr S.E."/>
            <person name="Hunt B.G."/>
            <person name="Goodisman M.A.D."/>
        </authorList>
    </citation>
    <scope>NUCLEOTIDE SEQUENCE [LARGE SCALE GENOMIC DNA]</scope>
    <source>
        <strain evidence="2">232</strain>
        <tissue evidence="2">Head and thorax</tissue>
    </source>
</reference>
<evidence type="ECO:0000313" key="2">
    <source>
        <dbReference type="EMBL" id="KAL2737397.1"/>
    </source>
</evidence>
<protein>
    <submittedName>
        <fullName evidence="2">Uncharacterized protein</fullName>
    </submittedName>
</protein>
<proteinExistence type="predicted"/>
<evidence type="ECO:0000256" key="1">
    <source>
        <dbReference type="SAM" id="MobiDB-lite"/>
    </source>
</evidence>
<feature type="compositionally biased region" description="Low complexity" evidence="1">
    <location>
        <begin position="160"/>
        <end position="170"/>
    </location>
</feature>